<keyword evidence="2" id="KW-1185">Reference proteome</keyword>
<evidence type="ECO:0000313" key="1">
    <source>
        <dbReference type="EMBL" id="KAA5609835.1"/>
    </source>
</evidence>
<comment type="caution">
    <text evidence="1">The sequence shown here is derived from an EMBL/GenBank/DDBJ whole genome shotgun (WGS) entry which is preliminary data.</text>
</comment>
<proteinExistence type="predicted"/>
<dbReference type="AlphaFoldDB" id="A0A5M6IQT8"/>
<dbReference type="OrthoDB" id="5450902at2"/>
<dbReference type="EMBL" id="VWPK01000043">
    <property type="protein sequence ID" value="KAA5609835.1"/>
    <property type="molecule type" value="Genomic_DNA"/>
</dbReference>
<dbReference type="Proteomes" id="UP000325255">
    <property type="component" value="Unassembled WGS sequence"/>
</dbReference>
<dbReference type="RefSeq" id="WP_150043101.1">
    <property type="nucleotide sequence ID" value="NZ_OW485601.1"/>
</dbReference>
<name>A0A5M6IQT8_9PROT</name>
<accession>A0A5M6IQT8</accession>
<evidence type="ECO:0000313" key="2">
    <source>
        <dbReference type="Proteomes" id="UP000325255"/>
    </source>
</evidence>
<gene>
    <name evidence="1" type="ORF">F1189_22355</name>
</gene>
<protein>
    <recommendedName>
        <fullName evidence="3">Type I-E CRISPR-associated protein Cse1/CasA</fullName>
    </recommendedName>
</protein>
<organism evidence="1 2">
    <name type="scientific">Rhodovastum atsumiense</name>
    <dbReference type="NCBI Taxonomy" id="504468"/>
    <lineage>
        <taxon>Bacteria</taxon>
        <taxon>Pseudomonadati</taxon>
        <taxon>Pseudomonadota</taxon>
        <taxon>Alphaproteobacteria</taxon>
        <taxon>Acetobacterales</taxon>
        <taxon>Acetobacteraceae</taxon>
        <taxon>Rhodovastum</taxon>
    </lineage>
</organism>
<reference evidence="1 2" key="1">
    <citation type="submission" date="2019-09" db="EMBL/GenBank/DDBJ databases">
        <title>Genome sequence of Rhodovastum atsumiense, a diverse member of the Acetobacteraceae family of non-sulfur purple photosynthetic bacteria.</title>
        <authorList>
            <person name="Meyer T."/>
            <person name="Kyndt J."/>
        </authorList>
    </citation>
    <scope>NUCLEOTIDE SEQUENCE [LARGE SCALE GENOMIC DNA]</scope>
    <source>
        <strain evidence="1 2">DSM 21279</strain>
    </source>
</reference>
<sequence length="530" mass="57569">MPAHNLRVDACFPVTLPHGETKLGLGAILAAIGRNEIIGFPGLGAHQRQGWFHFLSQIAALCLLAGPSEEWPPDQASWNAMLLDLAGGDLAGEAAWTLVVEDPALPAFLQPPVSADELAGFKAVGTEPDQIDILVTAKNHDIKQARIAHPAPHDWAYALINAQTMSGYSGKRKYGIARMNGGFGSRVLVERIADMRWGTRVRRAAEVMVTGFDNLLDEAAPLFNPNGHGLLWLMPWNGASSLSLAEVHPYCVEICRRYRLVPSARGPLLLFQTTDGARLAAKDQYGRLHDPFVPINEAVPPAALTVGANGFDYRLLARILLDWKPAKGTGLSTPTALLPLPGEGDGPGLVHCSVLVRGEGGTDGLHDRVVRCSGQVRRAFGNAETRLAVGEIARAMIDRINQVAETLRRALRAFVQGGPEKLDFTDDRVRPFLIAFDRTVDTRFFEWLDAWAAPENEAAREAGRTGFEAALYDIARQTFDTAIAALPCPANRRERGEARAFAILQNRKDGLHVLLSRARAPTTPEPEVAA</sequence>
<evidence type="ECO:0008006" key="3">
    <source>
        <dbReference type="Google" id="ProtNLM"/>
    </source>
</evidence>